<dbReference type="InterPro" id="IPR011045">
    <property type="entry name" value="N2O_reductase_N"/>
</dbReference>
<gene>
    <name evidence="1" type="ORF">S01H4_52932</name>
</gene>
<comment type="caution">
    <text evidence="1">The sequence shown here is derived from an EMBL/GenBank/DDBJ whole genome shotgun (WGS) entry which is preliminary data.</text>
</comment>
<reference evidence="1" key="1">
    <citation type="journal article" date="2014" name="Front. Microbiol.">
        <title>High frequency of phylogenetically diverse reductive dehalogenase-homologous genes in deep subseafloor sedimentary metagenomes.</title>
        <authorList>
            <person name="Kawai M."/>
            <person name="Futagami T."/>
            <person name="Toyoda A."/>
            <person name="Takaki Y."/>
            <person name="Nishi S."/>
            <person name="Hori S."/>
            <person name="Arai W."/>
            <person name="Tsubouchi T."/>
            <person name="Morono Y."/>
            <person name="Uchiyama I."/>
            <person name="Ito T."/>
            <person name="Fujiyama A."/>
            <person name="Inagaki F."/>
            <person name="Takami H."/>
        </authorList>
    </citation>
    <scope>NUCLEOTIDE SEQUENCE</scope>
    <source>
        <strain evidence="1">Expedition CK06-06</strain>
    </source>
</reference>
<sequence>GHGPFYGAKNLAYYGDWDSTRVFIIDVDKMSLLKIVEGTGDGPYGVDQQDPSSAYVLTRKTESLTIIDNHHIENTGKIFLAHRPRSTRFNSDTGLSLVSGADKVMTSIIQVENDEVIEVFGYDGEAKPHDFGGSLATGHPLWVDHKHFFMLDRDYNQIQLWSRHRGLLSVLNTPTSVHHIFQSPSEGFDDIYYAVVEGNQLEGLSPSILRFKINNWKMEVTGEAILSDYDLALDPGVMGSHHADFHPDGVHIYIGSAEGHVFV</sequence>
<organism evidence="1">
    <name type="scientific">marine sediment metagenome</name>
    <dbReference type="NCBI Taxonomy" id="412755"/>
    <lineage>
        <taxon>unclassified sequences</taxon>
        <taxon>metagenomes</taxon>
        <taxon>ecological metagenomes</taxon>
    </lineage>
</organism>
<name>X1D5P0_9ZZZZ</name>
<feature type="non-terminal residue" evidence="1">
    <location>
        <position position="1"/>
    </location>
</feature>
<dbReference type="Gene3D" id="2.130.10.10">
    <property type="entry name" value="YVTN repeat-like/Quinoprotein amine dehydrogenase"/>
    <property type="match status" value="1"/>
</dbReference>
<dbReference type="SUPFAM" id="SSF50974">
    <property type="entry name" value="Nitrous oxide reductase, N-terminal domain"/>
    <property type="match status" value="1"/>
</dbReference>
<dbReference type="InterPro" id="IPR015943">
    <property type="entry name" value="WD40/YVTN_repeat-like_dom_sf"/>
</dbReference>
<proteinExistence type="predicted"/>
<dbReference type="EMBL" id="BART01030288">
    <property type="protein sequence ID" value="GAH16061.1"/>
    <property type="molecule type" value="Genomic_DNA"/>
</dbReference>
<evidence type="ECO:0000313" key="1">
    <source>
        <dbReference type="EMBL" id="GAH16061.1"/>
    </source>
</evidence>
<protein>
    <submittedName>
        <fullName evidence="1">Uncharacterized protein</fullName>
    </submittedName>
</protein>
<accession>X1D5P0</accession>
<feature type="non-terminal residue" evidence="1">
    <location>
        <position position="263"/>
    </location>
</feature>
<dbReference type="AlphaFoldDB" id="X1D5P0"/>